<dbReference type="InterPro" id="IPR000477">
    <property type="entry name" value="RT_dom"/>
</dbReference>
<sequence length="177" mass="19742">MRWGTGIEKAEVLNAFLVSVFTSKTGLQKSQVPDLPRGKGWCKADAPLVEEDQGSILGPITFNIFINNLNDGTECTLSKFVDDTKLGGVAGTPEGRPVIQRVLDRLEKLANRNLMKFNKEKCKALHLGRNDPMHQYTLEADQLESSLTENDLHFLVDTRLNMSQRSAFTEKSNGILH</sequence>
<dbReference type="EMBL" id="BAAFJT010000003">
    <property type="protein sequence ID" value="GAB0186899.1"/>
    <property type="molecule type" value="Genomic_DNA"/>
</dbReference>
<feature type="domain" description="Reverse transcriptase" evidence="1">
    <location>
        <begin position="53"/>
        <end position="134"/>
    </location>
</feature>
<gene>
    <name evidence="2" type="ORF">GRJ2_001155200</name>
</gene>
<keyword evidence="3" id="KW-1185">Reference proteome</keyword>
<comment type="caution">
    <text evidence="2">The sequence shown here is derived from an EMBL/GenBank/DDBJ whole genome shotgun (WGS) entry which is preliminary data.</text>
</comment>
<evidence type="ECO:0000313" key="2">
    <source>
        <dbReference type="EMBL" id="GAB0186899.1"/>
    </source>
</evidence>
<proteinExistence type="predicted"/>
<dbReference type="Pfam" id="PF00078">
    <property type="entry name" value="RVT_1"/>
    <property type="match status" value="1"/>
</dbReference>
<dbReference type="PANTHER" id="PTHR33332">
    <property type="entry name" value="REVERSE TRANSCRIPTASE DOMAIN-CONTAINING PROTEIN"/>
    <property type="match status" value="1"/>
</dbReference>
<organism evidence="2 3">
    <name type="scientific">Grus japonensis</name>
    <name type="common">Japanese crane</name>
    <name type="synonym">Red-crowned crane</name>
    <dbReference type="NCBI Taxonomy" id="30415"/>
    <lineage>
        <taxon>Eukaryota</taxon>
        <taxon>Metazoa</taxon>
        <taxon>Chordata</taxon>
        <taxon>Craniata</taxon>
        <taxon>Vertebrata</taxon>
        <taxon>Euteleostomi</taxon>
        <taxon>Archelosauria</taxon>
        <taxon>Archosauria</taxon>
        <taxon>Dinosauria</taxon>
        <taxon>Saurischia</taxon>
        <taxon>Theropoda</taxon>
        <taxon>Coelurosauria</taxon>
        <taxon>Aves</taxon>
        <taxon>Neognathae</taxon>
        <taxon>Neoaves</taxon>
        <taxon>Gruiformes</taxon>
        <taxon>Gruidae</taxon>
        <taxon>Grus</taxon>
    </lineage>
</organism>
<protein>
    <submittedName>
        <fullName evidence="2">Mitochondrial enolase superfamily member 1</fullName>
    </submittedName>
</protein>
<evidence type="ECO:0000259" key="1">
    <source>
        <dbReference type="Pfam" id="PF00078"/>
    </source>
</evidence>
<accession>A0ABC9WN61</accession>
<reference evidence="2 3" key="1">
    <citation type="submission" date="2024-06" db="EMBL/GenBank/DDBJ databases">
        <title>The draft genome of Grus japonensis, version 3.</title>
        <authorList>
            <person name="Nabeshima K."/>
            <person name="Suzuki S."/>
            <person name="Onuma M."/>
        </authorList>
    </citation>
    <scope>NUCLEOTIDE SEQUENCE [LARGE SCALE GENOMIC DNA]</scope>
    <source>
        <strain evidence="2 3">451A</strain>
    </source>
</reference>
<dbReference type="AlphaFoldDB" id="A0ABC9WN61"/>
<name>A0ABC9WN61_GRUJA</name>
<evidence type="ECO:0000313" key="3">
    <source>
        <dbReference type="Proteomes" id="UP001623348"/>
    </source>
</evidence>
<dbReference type="Proteomes" id="UP001623348">
    <property type="component" value="Unassembled WGS sequence"/>
</dbReference>